<evidence type="ECO:0000313" key="3">
    <source>
        <dbReference type="EMBL" id="MDR7665537.1"/>
    </source>
</evidence>
<dbReference type="PANTHER" id="PTHR44542">
    <property type="entry name" value="THIOSULFATE SULFURTRANSFERASE 18"/>
    <property type="match status" value="1"/>
</dbReference>
<dbReference type="Gene3D" id="3.40.250.10">
    <property type="entry name" value="Rhodanese-like domain"/>
    <property type="match status" value="1"/>
</dbReference>
<dbReference type="Pfam" id="PF00581">
    <property type="entry name" value="Rhodanese"/>
    <property type="match status" value="1"/>
</dbReference>
<feature type="transmembrane region" description="Helical" evidence="1">
    <location>
        <begin position="6"/>
        <end position="24"/>
    </location>
</feature>
<protein>
    <submittedName>
        <fullName evidence="3">Rhodanese-like domain-containing protein</fullName>
    </submittedName>
</protein>
<dbReference type="InterPro" id="IPR044684">
    <property type="entry name" value="STR17/STR18/HARC1-like"/>
</dbReference>
<keyword evidence="4" id="KW-1185">Reference proteome</keyword>
<accession>A0ABU2D0R6</accession>
<dbReference type="PROSITE" id="PS50206">
    <property type="entry name" value="RHODANESE_3"/>
    <property type="match status" value="1"/>
</dbReference>
<keyword evidence="1" id="KW-0472">Membrane</keyword>
<sequence>MNKNSLTYPGALLFLFLIAFLIFGDQKKETPSGFKNVSVEEARGMIEKGDVFVLDVRTPAEFNSSHLEGANQIPVNNASGSNLNPDQLLKARINEVPKTKKVLVYCRTGHRSDAASTILENAGYSQVYNMAGGITSWIDAGYPVVSSQDQKNKSP</sequence>
<organism evidence="3 4">
    <name type="scientific">Methanosarcina baikalica</name>
    <dbReference type="NCBI Taxonomy" id="3073890"/>
    <lineage>
        <taxon>Archaea</taxon>
        <taxon>Methanobacteriati</taxon>
        <taxon>Methanobacteriota</taxon>
        <taxon>Stenosarchaea group</taxon>
        <taxon>Methanomicrobia</taxon>
        <taxon>Methanosarcinales</taxon>
        <taxon>Methanosarcinaceae</taxon>
        <taxon>Methanosarcina</taxon>
    </lineage>
</organism>
<dbReference type="RefSeq" id="WP_310575564.1">
    <property type="nucleotide sequence ID" value="NZ_JAVKPK010000022.1"/>
</dbReference>
<keyword evidence="1" id="KW-0812">Transmembrane</keyword>
<proteinExistence type="predicted"/>
<dbReference type="InterPro" id="IPR036873">
    <property type="entry name" value="Rhodanese-like_dom_sf"/>
</dbReference>
<evidence type="ECO:0000256" key="1">
    <source>
        <dbReference type="SAM" id="Phobius"/>
    </source>
</evidence>
<keyword evidence="1" id="KW-1133">Transmembrane helix</keyword>
<comment type="caution">
    <text evidence="3">The sequence shown here is derived from an EMBL/GenBank/DDBJ whole genome shotgun (WGS) entry which is preliminary data.</text>
</comment>
<dbReference type="SUPFAM" id="SSF52821">
    <property type="entry name" value="Rhodanese/Cell cycle control phosphatase"/>
    <property type="match status" value="1"/>
</dbReference>
<name>A0ABU2D0R6_9EURY</name>
<dbReference type="Proteomes" id="UP001246244">
    <property type="component" value="Unassembled WGS sequence"/>
</dbReference>
<reference evidence="4" key="1">
    <citation type="submission" date="2023-07" db="EMBL/GenBank/DDBJ databases">
        <title>Whole-genome sequencing of a new Methanosarcina sp. Z-7115.</title>
        <authorList>
            <person name="Zhilina T.N."/>
            <person name="Merkel A.Y."/>
        </authorList>
    </citation>
    <scope>NUCLEOTIDE SEQUENCE [LARGE SCALE GENOMIC DNA]</scope>
    <source>
        <strain evidence="4">Z-7115</strain>
    </source>
</reference>
<dbReference type="InterPro" id="IPR001763">
    <property type="entry name" value="Rhodanese-like_dom"/>
</dbReference>
<evidence type="ECO:0000259" key="2">
    <source>
        <dbReference type="PROSITE" id="PS50206"/>
    </source>
</evidence>
<dbReference type="PANTHER" id="PTHR44542:SF14">
    <property type="entry name" value="PROTEIN HIGH ARSENIC CONTENT 1, MITOCHONDRIAL-RELATED"/>
    <property type="match status" value="1"/>
</dbReference>
<gene>
    <name evidence="3" type="ORF">RG963_07035</name>
</gene>
<dbReference type="EMBL" id="JAVKPK010000022">
    <property type="protein sequence ID" value="MDR7665537.1"/>
    <property type="molecule type" value="Genomic_DNA"/>
</dbReference>
<feature type="domain" description="Rhodanese" evidence="2">
    <location>
        <begin position="47"/>
        <end position="146"/>
    </location>
</feature>
<dbReference type="CDD" id="cd00158">
    <property type="entry name" value="RHOD"/>
    <property type="match status" value="1"/>
</dbReference>
<dbReference type="SMART" id="SM00450">
    <property type="entry name" value="RHOD"/>
    <property type="match status" value="1"/>
</dbReference>
<evidence type="ECO:0000313" key="4">
    <source>
        <dbReference type="Proteomes" id="UP001246244"/>
    </source>
</evidence>